<dbReference type="EMBL" id="GBXM01052291">
    <property type="protein sequence ID" value="JAH56286.1"/>
    <property type="molecule type" value="Transcribed_RNA"/>
</dbReference>
<protein>
    <submittedName>
        <fullName evidence="1">Uncharacterized protein</fullName>
    </submittedName>
</protein>
<reference evidence="1" key="1">
    <citation type="submission" date="2014-11" db="EMBL/GenBank/DDBJ databases">
        <authorList>
            <person name="Amaro Gonzalez C."/>
        </authorList>
    </citation>
    <scope>NUCLEOTIDE SEQUENCE</scope>
</reference>
<dbReference type="AlphaFoldDB" id="A0A0E9TRX2"/>
<organism evidence="1">
    <name type="scientific">Anguilla anguilla</name>
    <name type="common">European freshwater eel</name>
    <name type="synonym">Muraena anguilla</name>
    <dbReference type="NCBI Taxonomy" id="7936"/>
    <lineage>
        <taxon>Eukaryota</taxon>
        <taxon>Metazoa</taxon>
        <taxon>Chordata</taxon>
        <taxon>Craniata</taxon>
        <taxon>Vertebrata</taxon>
        <taxon>Euteleostomi</taxon>
        <taxon>Actinopterygii</taxon>
        <taxon>Neopterygii</taxon>
        <taxon>Teleostei</taxon>
        <taxon>Anguilliformes</taxon>
        <taxon>Anguillidae</taxon>
        <taxon>Anguilla</taxon>
    </lineage>
</organism>
<evidence type="ECO:0000313" key="1">
    <source>
        <dbReference type="EMBL" id="JAH56286.1"/>
    </source>
</evidence>
<accession>A0A0E9TRX2</accession>
<proteinExistence type="predicted"/>
<name>A0A0E9TRX2_ANGAN</name>
<sequence length="26" mass="3185">MQWSHFLLCLLTLLFKRTHMGLFYAN</sequence>
<reference evidence="1" key="2">
    <citation type="journal article" date="2015" name="Fish Shellfish Immunol.">
        <title>Early steps in the European eel (Anguilla anguilla)-Vibrio vulnificus interaction in the gills: Role of the RtxA13 toxin.</title>
        <authorList>
            <person name="Callol A."/>
            <person name="Pajuelo D."/>
            <person name="Ebbesson L."/>
            <person name="Teles M."/>
            <person name="MacKenzie S."/>
            <person name="Amaro C."/>
        </authorList>
    </citation>
    <scope>NUCLEOTIDE SEQUENCE</scope>
</reference>